<sequence length="58" mass="6429">MVENGHQHPPVMPPPMTIHQPLGAARGPAFPPAEQLLQLNYCIHSNPSWGCNVKVFSW</sequence>
<reference evidence="2 3" key="1">
    <citation type="journal article" date="2018" name="Mol. Plant">
        <title>The genome of Artemisia annua provides insight into the evolution of Asteraceae family and artemisinin biosynthesis.</title>
        <authorList>
            <person name="Shen Q."/>
            <person name="Zhang L."/>
            <person name="Liao Z."/>
            <person name="Wang S."/>
            <person name="Yan T."/>
            <person name="Shi P."/>
            <person name="Liu M."/>
            <person name="Fu X."/>
            <person name="Pan Q."/>
            <person name="Wang Y."/>
            <person name="Lv Z."/>
            <person name="Lu X."/>
            <person name="Zhang F."/>
            <person name="Jiang W."/>
            <person name="Ma Y."/>
            <person name="Chen M."/>
            <person name="Hao X."/>
            <person name="Li L."/>
            <person name="Tang Y."/>
            <person name="Lv G."/>
            <person name="Zhou Y."/>
            <person name="Sun X."/>
            <person name="Brodelius P.E."/>
            <person name="Rose J.K.C."/>
            <person name="Tang K."/>
        </authorList>
    </citation>
    <scope>NUCLEOTIDE SEQUENCE [LARGE SCALE GENOMIC DNA]</scope>
    <source>
        <strain evidence="3">cv. Huhao1</strain>
        <tissue evidence="2">Leaf</tissue>
    </source>
</reference>
<dbReference type="AlphaFoldDB" id="A0A2U1M9Y6"/>
<protein>
    <submittedName>
        <fullName evidence="2">Xanthine/uracil/vitamin C permease</fullName>
    </submittedName>
</protein>
<dbReference type="EMBL" id="PKPP01006004">
    <property type="protein sequence ID" value="PWA58047.1"/>
    <property type="molecule type" value="Genomic_DNA"/>
</dbReference>
<proteinExistence type="predicted"/>
<name>A0A2U1M9Y6_ARTAN</name>
<dbReference type="Proteomes" id="UP000245207">
    <property type="component" value="Unassembled WGS sequence"/>
</dbReference>
<feature type="region of interest" description="Disordered" evidence="1">
    <location>
        <begin position="1"/>
        <end position="29"/>
    </location>
</feature>
<evidence type="ECO:0000313" key="2">
    <source>
        <dbReference type="EMBL" id="PWA58047.1"/>
    </source>
</evidence>
<dbReference type="STRING" id="35608.A0A2U1M9Y6"/>
<comment type="caution">
    <text evidence="2">The sequence shown here is derived from an EMBL/GenBank/DDBJ whole genome shotgun (WGS) entry which is preliminary data.</text>
</comment>
<keyword evidence="3" id="KW-1185">Reference proteome</keyword>
<evidence type="ECO:0000313" key="3">
    <source>
        <dbReference type="Proteomes" id="UP000245207"/>
    </source>
</evidence>
<accession>A0A2U1M9Y6</accession>
<evidence type="ECO:0000256" key="1">
    <source>
        <dbReference type="SAM" id="MobiDB-lite"/>
    </source>
</evidence>
<organism evidence="2 3">
    <name type="scientific">Artemisia annua</name>
    <name type="common">Sweet wormwood</name>
    <dbReference type="NCBI Taxonomy" id="35608"/>
    <lineage>
        <taxon>Eukaryota</taxon>
        <taxon>Viridiplantae</taxon>
        <taxon>Streptophyta</taxon>
        <taxon>Embryophyta</taxon>
        <taxon>Tracheophyta</taxon>
        <taxon>Spermatophyta</taxon>
        <taxon>Magnoliopsida</taxon>
        <taxon>eudicotyledons</taxon>
        <taxon>Gunneridae</taxon>
        <taxon>Pentapetalae</taxon>
        <taxon>asterids</taxon>
        <taxon>campanulids</taxon>
        <taxon>Asterales</taxon>
        <taxon>Asteraceae</taxon>
        <taxon>Asteroideae</taxon>
        <taxon>Anthemideae</taxon>
        <taxon>Artemisiinae</taxon>
        <taxon>Artemisia</taxon>
    </lineage>
</organism>
<gene>
    <name evidence="2" type="ORF">CTI12_AA405820</name>
</gene>